<dbReference type="InterPro" id="IPR036249">
    <property type="entry name" value="Thioredoxin-like_sf"/>
</dbReference>
<dbReference type="STRING" id="3218.A0A2K1KEV8"/>
<feature type="region of interest" description="Disordered" evidence="1">
    <location>
        <begin position="101"/>
        <end position="149"/>
    </location>
</feature>
<keyword evidence="5" id="KW-1185">Reference proteome</keyword>
<reference evidence="3 5" key="2">
    <citation type="journal article" date="2018" name="Plant J.">
        <title>The Physcomitrella patens chromosome-scale assembly reveals moss genome structure and evolution.</title>
        <authorList>
            <person name="Lang D."/>
            <person name="Ullrich K.K."/>
            <person name="Murat F."/>
            <person name="Fuchs J."/>
            <person name="Jenkins J."/>
            <person name="Haas F.B."/>
            <person name="Piednoel M."/>
            <person name="Gundlach H."/>
            <person name="Van Bel M."/>
            <person name="Meyberg R."/>
            <person name="Vives C."/>
            <person name="Morata J."/>
            <person name="Symeonidi A."/>
            <person name="Hiss M."/>
            <person name="Muchero W."/>
            <person name="Kamisugi Y."/>
            <person name="Saleh O."/>
            <person name="Blanc G."/>
            <person name="Decker E.L."/>
            <person name="van Gessel N."/>
            <person name="Grimwood J."/>
            <person name="Hayes R.D."/>
            <person name="Graham S.W."/>
            <person name="Gunter L.E."/>
            <person name="McDaniel S.F."/>
            <person name="Hoernstein S.N.W."/>
            <person name="Larsson A."/>
            <person name="Li F.W."/>
            <person name="Perroud P.F."/>
            <person name="Phillips J."/>
            <person name="Ranjan P."/>
            <person name="Rokshar D.S."/>
            <person name="Rothfels C.J."/>
            <person name="Schneider L."/>
            <person name="Shu S."/>
            <person name="Stevenson D.W."/>
            <person name="Thummler F."/>
            <person name="Tillich M."/>
            <person name="Villarreal Aguilar J.C."/>
            <person name="Widiez T."/>
            <person name="Wong G.K."/>
            <person name="Wymore A."/>
            <person name="Zhang Y."/>
            <person name="Zimmer A.D."/>
            <person name="Quatrano R.S."/>
            <person name="Mayer K.F.X."/>
            <person name="Goodstein D."/>
            <person name="Casacuberta J.M."/>
            <person name="Vandepoele K."/>
            <person name="Reski R."/>
            <person name="Cuming A.C."/>
            <person name="Tuskan G.A."/>
            <person name="Maumus F."/>
            <person name="Salse J."/>
            <person name="Schmutz J."/>
            <person name="Rensing S.A."/>
        </authorList>
    </citation>
    <scope>NUCLEOTIDE SEQUENCE [LARGE SCALE GENOMIC DNA]</scope>
    <source>
        <strain evidence="4 5">cv. Gransden 2004</strain>
    </source>
</reference>
<evidence type="ECO:0000259" key="2">
    <source>
        <dbReference type="Pfam" id="PF00462"/>
    </source>
</evidence>
<evidence type="ECO:0000313" key="5">
    <source>
        <dbReference type="Proteomes" id="UP000006727"/>
    </source>
</evidence>
<proteinExistence type="predicted"/>
<evidence type="ECO:0000256" key="1">
    <source>
        <dbReference type="SAM" id="MobiDB-lite"/>
    </source>
</evidence>
<dbReference type="Pfam" id="PF00462">
    <property type="entry name" value="Glutaredoxin"/>
    <property type="match status" value="1"/>
</dbReference>
<dbReference type="SUPFAM" id="SSF52833">
    <property type="entry name" value="Thioredoxin-like"/>
    <property type="match status" value="1"/>
</dbReference>
<dbReference type="EnsemblPlants" id="Pp3c6_8580V3.1">
    <property type="protein sequence ID" value="Pp3c6_8580V3.1"/>
    <property type="gene ID" value="Pp3c6_8580"/>
</dbReference>
<dbReference type="Proteomes" id="UP000006727">
    <property type="component" value="Chromosome 6"/>
</dbReference>
<dbReference type="Pfam" id="PF23733">
    <property type="entry name" value="GRXCR1-2_C"/>
    <property type="match status" value="1"/>
</dbReference>
<dbReference type="PROSITE" id="PS51354">
    <property type="entry name" value="GLUTAREDOXIN_2"/>
    <property type="match status" value="1"/>
</dbReference>
<dbReference type="AlphaFoldDB" id="A0A2K1KEV8"/>
<dbReference type="PaxDb" id="3218-PP1S386_26V6.1"/>
<dbReference type="InParanoid" id="A0A2K1KEV8"/>
<sequence>MGCVASKDGVESNCESRLVKTGRRLFMPLQTHGNSDTGYHMVALTSSTYGILKVDGTKNDGNDKNFVNKPDSPHNAYYEKLKNLDVHEDMVAKTWSEFSRNLPKIPPPTKSDISKQMGNTRGTDTSRLTGSTSFRRVSEGKRRLHSQASRNDHETINMWELMDDLAEDGTAKPKEKLMKRTSSFPVVKPFERSVSFITIHTLSELDSDDPTKAISLGLNGNVVSGFNSVDGSGTENVKPVRTALMPASSPVVPERDDVVTKLMPSSIAPLRKATTIINNSLRSRQPMTLKLDENVSVQETSRVITTGLPQPLSPTMRNVAVKGTTASHVVVHPRQPDVAPIMLVSEEHVSAQAQNMPSQLHPSKSPILKPGKTSTSLNTKLGVEVESAIHKEQCSVSSRLVQPKATTSSDPDVESNCASGSVTASLGHEGAVVRPGQFELCGTSNEPTREVPRFASSIHVLSLAASSELQNRKNSISQVDMNAPPELPGSKMLMVCQVLGDGARRSRDGEVSPENKSFGAGATGSSTGAGKSPTGATERGVTTNSGSSLIVDGIEDSEMDSDLLASFEEALEMFSTEKWYKVEDSKSEADFASDVSENNGHSPMSLVKLGDGLFVDKIRHGNVDKGVAVKPDPWAQYARKCPPAGKDRIVLYTTTLRGIRKTFEDCNNARFILESFNVEIDERDVSIHAEFRQELKKLAGKLVSVPQTFIKGRYIGGVDTLIRLHEDGTLASFVDGMPSQKSREECDGCGGIRFVPCSNCSGSTKVVNEANEVVRCSECNENGLIRCPICN</sequence>
<feature type="compositionally biased region" description="Low complexity" evidence="1">
    <location>
        <begin position="517"/>
        <end position="537"/>
    </location>
</feature>
<dbReference type="Gene3D" id="3.40.30.10">
    <property type="entry name" value="Glutaredoxin"/>
    <property type="match status" value="1"/>
</dbReference>
<dbReference type="EMBL" id="ABEU02000006">
    <property type="protein sequence ID" value="PNR52307.1"/>
    <property type="molecule type" value="Genomic_DNA"/>
</dbReference>
<organism evidence="3">
    <name type="scientific">Physcomitrium patens</name>
    <name type="common">Spreading-leaved earth moss</name>
    <name type="synonym">Physcomitrella patens</name>
    <dbReference type="NCBI Taxonomy" id="3218"/>
    <lineage>
        <taxon>Eukaryota</taxon>
        <taxon>Viridiplantae</taxon>
        <taxon>Streptophyta</taxon>
        <taxon>Embryophyta</taxon>
        <taxon>Bryophyta</taxon>
        <taxon>Bryophytina</taxon>
        <taxon>Bryopsida</taxon>
        <taxon>Funariidae</taxon>
        <taxon>Funariales</taxon>
        <taxon>Funariaceae</taxon>
        <taxon>Physcomitrium</taxon>
    </lineage>
</organism>
<dbReference type="PANTHER" id="PTHR45669">
    <property type="entry name" value="GLUTAREDOXIN DOMAIN-CONTAINING CYSTEINE-RICH PROTEIN CG12206-RELATED"/>
    <property type="match status" value="1"/>
</dbReference>
<name>A0A2K1KEV8_PHYPA</name>
<feature type="region of interest" description="Disordered" evidence="1">
    <location>
        <begin position="504"/>
        <end position="546"/>
    </location>
</feature>
<reference evidence="3 5" key="1">
    <citation type="journal article" date="2008" name="Science">
        <title>The Physcomitrella genome reveals evolutionary insights into the conquest of land by plants.</title>
        <authorList>
            <person name="Rensing S."/>
            <person name="Lang D."/>
            <person name="Zimmer A."/>
            <person name="Terry A."/>
            <person name="Salamov A."/>
            <person name="Shapiro H."/>
            <person name="Nishiyama T."/>
            <person name="Perroud P.-F."/>
            <person name="Lindquist E."/>
            <person name="Kamisugi Y."/>
            <person name="Tanahashi T."/>
            <person name="Sakakibara K."/>
            <person name="Fujita T."/>
            <person name="Oishi K."/>
            <person name="Shin-I T."/>
            <person name="Kuroki Y."/>
            <person name="Toyoda A."/>
            <person name="Suzuki Y."/>
            <person name="Hashimoto A."/>
            <person name="Yamaguchi K."/>
            <person name="Sugano A."/>
            <person name="Kohara Y."/>
            <person name="Fujiyama A."/>
            <person name="Anterola A."/>
            <person name="Aoki S."/>
            <person name="Ashton N."/>
            <person name="Barbazuk W.B."/>
            <person name="Barker E."/>
            <person name="Bennetzen J."/>
            <person name="Bezanilla M."/>
            <person name="Blankenship R."/>
            <person name="Cho S.H."/>
            <person name="Dutcher S."/>
            <person name="Estelle M."/>
            <person name="Fawcett J.A."/>
            <person name="Gundlach H."/>
            <person name="Hanada K."/>
            <person name="Heyl A."/>
            <person name="Hicks K.A."/>
            <person name="Hugh J."/>
            <person name="Lohr M."/>
            <person name="Mayer K."/>
            <person name="Melkozernov A."/>
            <person name="Murata T."/>
            <person name="Nelson D."/>
            <person name="Pils B."/>
            <person name="Prigge M."/>
            <person name="Reiss B."/>
            <person name="Renner T."/>
            <person name="Rombauts S."/>
            <person name="Rushton P."/>
            <person name="Sanderfoot A."/>
            <person name="Schween G."/>
            <person name="Shiu S.-H."/>
            <person name="Stueber K."/>
            <person name="Theodoulou F.L."/>
            <person name="Tu H."/>
            <person name="Van de Peer Y."/>
            <person name="Verrier P.J."/>
            <person name="Waters E."/>
            <person name="Wood A."/>
            <person name="Yang L."/>
            <person name="Cove D."/>
            <person name="Cuming A."/>
            <person name="Hasebe M."/>
            <person name="Lucas S."/>
            <person name="Mishler D.B."/>
            <person name="Reski R."/>
            <person name="Grigoriev I."/>
            <person name="Quatrano R.S."/>
            <person name="Boore J.L."/>
        </authorList>
    </citation>
    <scope>NUCLEOTIDE SEQUENCE [LARGE SCALE GENOMIC DNA]</scope>
    <source>
        <strain evidence="4 5">cv. Gransden 2004</strain>
    </source>
</reference>
<reference evidence="4" key="3">
    <citation type="submission" date="2020-12" db="UniProtKB">
        <authorList>
            <consortium name="EnsemblPlants"/>
        </authorList>
    </citation>
    <scope>IDENTIFICATION</scope>
</reference>
<accession>A0A2K1KEV8</accession>
<gene>
    <name evidence="3" type="ORF">PHYPA_008681</name>
</gene>
<dbReference type="CDD" id="cd03031">
    <property type="entry name" value="GRX_GRX_like"/>
    <property type="match status" value="1"/>
</dbReference>
<dbReference type="Gramene" id="Pp3c6_8580V3.1">
    <property type="protein sequence ID" value="Pp3c6_8580V3.1"/>
    <property type="gene ID" value="Pp3c6_8580"/>
</dbReference>
<evidence type="ECO:0000313" key="3">
    <source>
        <dbReference type="EMBL" id="PNR52307.1"/>
    </source>
</evidence>
<feature type="compositionally biased region" description="Polar residues" evidence="1">
    <location>
        <begin position="114"/>
        <end position="135"/>
    </location>
</feature>
<dbReference type="PANTHER" id="PTHR45669:SF7">
    <property type="entry name" value="F1N19.7"/>
    <property type="match status" value="1"/>
</dbReference>
<protein>
    <recommendedName>
        <fullName evidence="2">Glutaredoxin domain-containing protein</fullName>
    </recommendedName>
</protein>
<feature type="domain" description="Glutaredoxin" evidence="2">
    <location>
        <begin position="649"/>
        <end position="715"/>
    </location>
</feature>
<evidence type="ECO:0000313" key="4">
    <source>
        <dbReference type="EnsemblPlants" id="Pp3c6_8580V3.1"/>
    </source>
</evidence>
<dbReference type="InterPro" id="IPR002109">
    <property type="entry name" value="Glutaredoxin"/>
</dbReference>